<sequence length="183" mass="20690">MQRIYKLFSSSTKRWEILKNHVKYRDGKGLTLKSWSNTRWESRVSSVKAVRFQAPQIKEALIHLMENSVMLSACVCCIEKREKNIESRKVRDSASLLLNTDFIVEFECSTRFQESGTAAAATDAPPEQPPAGTVASRRRLRRPRGVSCHLPTPLESERADLQVFPSGLSSKDHRTVVKSADEV</sequence>
<comment type="caution">
    <text evidence="2">The sequence shown here is derived from an EMBL/GenBank/DDBJ whole genome shotgun (WGS) entry which is preliminary data.</text>
</comment>
<name>A0AAE0AJA1_9ROSI</name>
<dbReference type="Proteomes" id="UP001281410">
    <property type="component" value="Unassembled WGS sequence"/>
</dbReference>
<evidence type="ECO:0000313" key="3">
    <source>
        <dbReference type="Proteomes" id="UP001281410"/>
    </source>
</evidence>
<dbReference type="EMBL" id="JANJYJ010000004">
    <property type="protein sequence ID" value="KAK3219001.1"/>
    <property type="molecule type" value="Genomic_DNA"/>
</dbReference>
<reference evidence="2" key="1">
    <citation type="journal article" date="2023" name="Plant J.">
        <title>Genome sequences and population genomics provide insights into the demographic history, inbreeding, and mutation load of two 'living fossil' tree species of Dipteronia.</title>
        <authorList>
            <person name="Feng Y."/>
            <person name="Comes H.P."/>
            <person name="Chen J."/>
            <person name="Zhu S."/>
            <person name="Lu R."/>
            <person name="Zhang X."/>
            <person name="Li P."/>
            <person name="Qiu J."/>
            <person name="Olsen K.M."/>
            <person name="Qiu Y."/>
        </authorList>
    </citation>
    <scope>NUCLEOTIDE SEQUENCE</scope>
    <source>
        <strain evidence="2">NBL</strain>
    </source>
</reference>
<evidence type="ECO:0000313" key="2">
    <source>
        <dbReference type="EMBL" id="KAK3219001.1"/>
    </source>
</evidence>
<evidence type="ECO:0000256" key="1">
    <source>
        <dbReference type="SAM" id="MobiDB-lite"/>
    </source>
</evidence>
<feature type="region of interest" description="Disordered" evidence="1">
    <location>
        <begin position="117"/>
        <end position="153"/>
    </location>
</feature>
<proteinExistence type="predicted"/>
<accession>A0AAE0AJA1</accession>
<keyword evidence="3" id="KW-1185">Reference proteome</keyword>
<gene>
    <name evidence="2" type="ORF">Dsin_012971</name>
</gene>
<dbReference type="AlphaFoldDB" id="A0AAE0AJA1"/>
<protein>
    <submittedName>
        <fullName evidence="2">Uncharacterized protein</fullName>
    </submittedName>
</protein>
<organism evidence="2 3">
    <name type="scientific">Dipteronia sinensis</name>
    <dbReference type="NCBI Taxonomy" id="43782"/>
    <lineage>
        <taxon>Eukaryota</taxon>
        <taxon>Viridiplantae</taxon>
        <taxon>Streptophyta</taxon>
        <taxon>Embryophyta</taxon>
        <taxon>Tracheophyta</taxon>
        <taxon>Spermatophyta</taxon>
        <taxon>Magnoliopsida</taxon>
        <taxon>eudicotyledons</taxon>
        <taxon>Gunneridae</taxon>
        <taxon>Pentapetalae</taxon>
        <taxon>rosids</taxon>
        <taxon>malvids</taxon>
        <taxon>Sapindales</taxon>
        <taxon>Sapindaceae</taxon>
        <taxon>Hippocastanoideae</taxon>
        <taxon>Acereae</taxon>
        <taxon>Dipteronia</taxon>
    </lineage>
</organism>